<dbReference type="EMBL" id="JACCEM010000006">
    <property type="protein sequence ID" value="NYT50293.1"/>
    <property type="molecule type" value="Genomic_DNA"/>
</dbReference>
<dbReference type="SUPFAM" id="SSF54593">
    <property type="entry name" value="Glyoxalase/Bleomycin resistance protein/Dihydroxybiphenyl dioxygenase"/>
    <property type="match status" value="1"/>
</dbReference>
<dbReference type="Pfam" id="PF00903">
    <property type="entry name" value="Glyoxalase"/>
    <property type="match status" value="1"/>
</dbReference>
<dbReference type="InterPro" id="IPR037401">
    <property type="entry name" value="SnoaL-like"/>
</dbReference>
<reference evidence="2 3" key="1">
    <citation type="submission" date="2020-07" db="EMBL/GenBank/DDBJ databases">
        <title>Taxonomic revisions and descriptions of new bacterial species based on genomic comparisons in the high-G+C-content subgroup of the family Alcaligenaceae.</title>
        <authorList>
            <person name="Szabo A."/>
            <person name="Felfoldi T."/>
        </authorList>
    </citation>
    <scope>NUCLEOTIDE SEQUENCE [LARGE SCALE GENOMIC DNA]</scope>
    <source>
        <strain evidence="2 3">LMG 24012</strain>
    </source>
</reference>
<dbReference type="PANTHER" id="PTHR34109:SF1">
    <property type="entry name" value="VOC DOMAIN-CONTAINING PROTEIN"/>
    <property type="match status" value="1"/>
</dbReference>
<sequence>MHEIDSNTARGEVERTMKTWVGALGRGDVQAIMAHYADEVLAFDAVQALQFKGAQAYGAHWKACMEMCPGPMIFQLRDPVIHVAGDFACAYGLIRCGMVDEQGKEQASWMRMTSVYRRQGDKWLIEHEHFSAPFDMRSWKALFDLQPDGGGAVSPIPPSMSAVTPHLVCKDAAGAIEFYKKAFDAREESRLHGPDGKIVHACLRIGESAVFLAEENLEWGAPGPRQLKGTPVGIHLYVRDVDAQAKKLDEASAKAMLPVRDMFWGDRYGVYEDPYGHRWSIASHVRDLTPEEIEEAGRKMIGSPEMCASSPQPGA</sequence>
<dbReference type="AlphaFoldDB" id="A0A853G0B1"/>
<dbReference type="InterPro" id="IPR037523">
    <property type="entry name" value="VOC_core"/>
</dbReference>
<dbReference type="Proteomes" id="UP000559809">
    <property type="component" value="Unassembled WGS sequence"/>
</dbReference>
<evidence type="ECO:0000313" key="2">
    <source>
        <dbReference type="EMBL" id="NYT50293.1"/>
    </source>
</evidence>
<dbReference type="InterPro" id="IPR032710">
    <property type="entry name" value="NTF2-like_dom_sf"/>
</dbReference>
<gene>
    <name evidence="2" type="ORF">H0A72_13320</name>
</gene>
<comment type="caution">
    <text evidence="2">The sequence shown here is derived from an EMBL/GenBank/DDBJ whole genome shotgun (WGS) entry which is preliminary data.</text>
</comment>
<dbReference type="Gene3D" id="3.30.720.110">
    <property type="match status" value="1"/>
</dbReference>
<dbReference type="CDD" id="cd07246">
    <property type="entry name" value="VOC_like"/>
    <property type="match status" value="1"/>
</dbReference>
<evidence type="ECO:0000259" key="1">
    <source>
        <dbReference type="PROSITE" id="PS51819"/>
    </source>
</evidence>
<name>A0A853G0B1_9BURK</name>
<dbReference type="Gene3D" id="3.10.450.50">
    <property type="match status" value="1"/>
</dbReference>
<dbReference type="PANTHER" id="PTHR34109">
    <property type="entry name" value="BNAUNNG04460D PROTEIN-RELATED"/>
    <property type="match status" value="1"/>
</dbReference>
<dbReference type="InterPro" id="IPR029068">
    <property type="entry name" value="Glyas_Bleomycin-R_OHBP_Dase"/>
</dbReference>
<protein>
    <submittedName>
        <fullName evidence="2">Nuclear transport factor 2 family protein</fullName>
    </submittedName>
</protein>
<proteinExistence type="predicted"/>
<accession>A0A853G0B1</accession>
<dbReference type="Gene3D" id="3.30.720.120">
    <property type="match status" value="1"/>
</dbReference>
<dbReference type="InterPro" id="IPR004360">
    <property type="entry name" value="Glyas_Fos-R_dOase_dom"/>
</dbReference>
<feature type="domain" description="VOC" evidence="1">
    <location>
        <begin position="159"/>
        <end position="284"/>
    </location>
</feature>
<evidence type="ECO:0000313" key="3">
    <source>
        <dbReference type="Proteomes" id="UP000559809"/>
    </source>
</evidence>
<dbReference type="Pfam" id="PF13474">
    <property type="entry name" value="SnoaL_3"/>
    <property type="match status" value="1"/>
</dbReference>
<dbReference type="PROSITE" id="PS51819">
    <property type="entry name" value="VOC"/>
    <property type="match status" value="1"/>
</dbReference>
<keyword evidence="3" id="KW-1185">Reference proteome</keyword>
<dbReference type="SUPFAM" id="SSF54427">
    <property type="entry name" value="NTF2-like"/>
    <property type="match status" value="1"/>
</dbReference>
<organism evidence="2 3">
    <name type="scientific">Parapusillimonas granuli</name>
    <dbReference type="NCBI Taxonomy" id="380911"/>
    <lineage>
        <taxon>Bacteria</taxon>
        <taxon>Pseudomonadati</taxon>
        <taxon>Pseudomonadota</taxon>
        <taxon>Betaproteobacteria</taxon>
        <taxon>Burkholderiales</taxon>
        <taxon>Alcaligenaceae</taxon>
        <taxon>Parapusillimonas</taxon>
    </lineage>
</organism>